<name>A0A9D7AF33_9GAMM</name>
<proteinExistence type="inferred from homology"/>
<comment type="cofactor">
    <cofactor evidence="2">
        <name>Fe cation</name>
        <dbReference type="ChEBI" id="CHEBI:24875"/>
    </cofactor>
    <text evidence="2">Binds 1 Fe cation per subunit.</text>
</comment>
<evidence type="ECO:0000313" key="6">
    <source>
        <dbReference type="EMBL" id="MBK5071571.1"/>
    </source>
</evidence>
<dbReference type="AlphaFoldDB" id="A0A9D7AF33"/>
<dbReference type="EMBL" id="JADRCP010000001">
    <property type="protein sequence ID" value="MBK5174880.1"/>
    <property type="molecule type" value="Genomic_DNA"/>
</dbReference>
<gene>
    <name evidence="7" type="ORF">I2492_00890</name>
    <name evidence="6" type="ORF">I2493_00890</name>
</gene>
<dbReference type="Proteomes" id="UP000807542">
    <property type="component" value="Unassembled WGS sequence"/>
</dbReference>
<feature type="domain" description="Pirin C-terminal" evidence="5">
    <location>
        <begin position="184"/>
        <end position="283"/>
    </location>
</feature>
<evidence type="ECO:0000313" key="7">
    <source>
        <dbReference type="EMBL" id="MBK5174880.1"/>
    </source>
</evidence>
<sequence length="285" mass="31521">MSNQQYRAIRQVFPAMATQDGAGVSLKRALGQSDSQRMDPYLMMDVFFSDDPQDYIAGFPDHPHRGFETITYMLEGNMLHEDHVGHRGELKTGGIQWMTAGRGIIHSEMPQQVDGEMRGFQIWLNLPAVDKMKDPSYQNFDAEQLPNISLLEEGQIILIAGSLTLDGDTYTSPVQAHATQPLIADIHLQPNGEVHIPVPAGLNALLYLFEGEIQVGNEALQFDQTAILTDGDMLHLKADILGGRAMLLAGKPLNEPVVQYGPFVMNTVDEIKQAINDYNSGKFNA</sequence>
<dbReference type="GO" id="GO:0046872">
    <property type="term" value="F:metal ion binding"/>
    <property type="evidence" value="ECO:0007669"/>
    <property type="project" value="UniProtKB-KW"/>
</dbReference>
<dbReference type="SUPFAM" id="SSF51182">
    <property type="entry name" value="RmlC-like cupins"/>
    <property type="match status" value="1"/>
</dbReference>
<dbReference type="CDD" id="cd02909">
    <property type="entry name" value="cupin_pirin_N"/>
    <property type="match status" value="1"/>
</dbReference>
<dbReference type="RefSeq" id="WP_228396911.1">
    <property type="nucleotide sequence ID" value="NZ_JADRCP010000001.1"/>
</dbReference>
<dbReference type="InterPro" id="IPR008778">
    <property type="entry name" value="Pirin_C_dom"/>
</dbReference>
<dbReference type="PIRSF" id="PIRSF006232">
    <property type="entry name" value="Pirin"/>
    <property type="match status" value="1"/>
</dbReference>
<dbReference type="PANTHER" id="PTHR13903">
    <property type="entry name" value="PIRIN-RELATED"/>
    <property type="match status" value="1"/>
</dbReference>
<dbReference type="InterPro" id="IPR011051">
    <property type="entry name" value="RmlC_Cupin_sf"/>
</dbReference>
<evidence type="ECO:0000256" key="2">
    <source>
        <dbReference type="PIRSR" id="PIRSR006232-1"/>
    </source>
</evidence>
<dbReference type="PANTHER" id="PTHR13903:SF8">
    <property type="entry name" value="PIRIN"/>
    <property type="match status" value="1"/>
</dbReference>
<dbReference type="EMBL" id="JADRCQ010000001">
    <property type="protein sequence ID" value="MBK5071571.1"/>
    <property type="molecule type" value="Genomic_DNA"/>
</dbReference>
<dbReference type="InterPro" id="IPR012093">
    <property type="entry name" value="Pirin"/>
</dbReference>
<evidence type="ECO:0000313" key="8">
    <source>
        <dbReference type="Proteomes" id="UP000807542"/>
    </source>
</evidence>
<evidence type="ECO:0000256" key="1">
    <source>
        <dbReference type="ARBA" id="ARBA00008416"/>
    </source>
</evidence>
<feature type="binding site" evidence="2">
    <location>
        <position position="106"/>
    </location>
    <ligand>
        <name>Fe cation</name>
        <dbReference type="ChEBI" id="CHEBI:24875"/>
    </ligand>
</feature>
<reference evidence="7 9" key="1">
    <citation type="submission" date="2020-11" db="EMBL/GenBank/DDBJ databases">
        <title>Insectihabitans protaetiae gen. nov. sp. nov. and Insectihabitans allomyrinae sp. nov., isolated from larvae of Protaetia brevitarsis seulensis and Allomyrina dichotoma, respectively.</title>
        <authorList>
            <person name="Lee S.D."/>
            <person name="Byeon Y.-S."/>
            <person name="Kim S.-M."/>
            <person name="Yang H.L."/>
            <person name="Kim I.S."/>
        </authorList>
    </citation>
    <scope>NUCLEOTIDE SEQUENCE</scope>
    <source>
        <strain evidence="7">CWB-B4</strain>
        <strain evidence="6 9">CWB-B43</strain>
    </source>
</reference>
<dbReference type="CDD" id="cd02247">
    <property type="entry name" value="cupin_pirin_C"/>
    <property type="match status" value="1"/>
</dbReference>
<dbReference type="Gene3D" id="2.60.120.10">
    <property type="entry name" value="Jelly Rolls"/>
    <property type="match status" value="2"/>
</dbReference>
<dbReference type="InterPro" id="IPR003829">
    <property type="entry name" value="Pirin_N_dom"/>
</dbReference>
<evidence type="ECO:0000313" key="9">
    <source>
        <dbReference type="Proteomes" id="UP001296969"/>
    </source>
</evidence>
<dbReference type="Pfam" id="PF05726">
    <property type="entry name" value="Pirin_C"/>
    <property type="match status" value="1"/>
</dbReference>
<feature type="binding site" evidence="2">
    <location>
        <position position="62"/>
    </location>
    <ligand>
        <name>Fe cation</name>
        <dbReference type="ChEBI" id="CHEBI:24875"/>
    </ligand>
</feature>
<dbReference type="Proteomes" id="UP001296969">
    <property type="component" value="Unassembled WGS sequence"/>
</dbReference>
<evidence type="ECO:0000259" key="4">
    <source>
        <dbReference type="Pfam" id="PF02678"/>
    </source>
</evidence>
<keyword evidence="2" id="KW-0408">Iron</keyword>
<keyword evidence="9" id="KW-1185">Reference proteome</keyword>
<comment type="caution">
    <text evidence="7">The sequence shown here is derived from an EMBL/GenBank/DDBJ whole genome shotgun (WGS) entry which is preliminary data.</text>
</comment>
<feature type="binding site" evidence="2">
    <location>
        <position position="108"/>
    </location>
    <ligand>
        <name>Fe cation</name>
        <dbReference type="ChEBI" id="CHEBI:24875"/>
    </ligand>
</feature>
<feature type="domain" description="Pirin N-terminal" evidence="4">
    <location>
        <begin position="25"/>
        <end position="124"/>
    </location>
</feature>
<feature type="binding site" evidence="2">
    <location>
        <position position="64"/>
    </location>
    <ligand>
        <name>Fe cation</name>
        <dbReference type="ChEBI" id="CHEBI:24875"/>
    </ligand>
</feature>
<keyword evidence="2" id="KW-0479">Metal-binding</keyword>
<accession>A0A9D7AF33</accession>
<evidence type="ECO:0000259" key="5">
    <source>
        <dbReference type="Pfam" id="PF05726"/>
    </source>
</evidence>
<dbReference type="InterPro" id="IPR014710">
    <property type="entry name" value="RmlC-like_jellyroll"/>
</dbReference>
<evidence type="ECO:0000256" key="3">
    <source>
        <dbReference type="RuleBase" id="RU003457"/>
    </source>
</evidence>
<protein>
    <submittedName>
        <fullName evidence="7">Pirin family protein</fullName>
    </submittedName>
</protein>
<comment type="similarity">
    <text evidence="1 3">Belongs to the pirin family.</text>
</comment>
<dbReference type="Pfam" id="PF02678">
    <property type="entry name" value="Pirin"/>
    <property type="match status" value="1"/>
</dbReference>
<organism evidence="7 8">
    <name type="scientific">Limnobaculum xujianqingii</name>
    <dbReference type="NCBI Taxonomy" id="2738837"/>
    <lineage>
        <taxon>Bacteria</taxon>
        <taxon>Pseudomonadati</taxon>
        <taxon>Pseudomonadota</taxon>
        <taxon>Gammaproteobacteria</taxon>
        <taxon>Enterobacterales</taxon>
        <taxon>Budviciaceae</taxon>
        <taxon>Limnobaculum</taxon>
    </lineage>
</organism>